<evidence type="ECO:0000313" key="5">
    <source>
        <dbReference type="EMBL" id="OOM54937.1"/>
    </source>
</evidence>
<keyword evidence="1 5" id="KW-0645">Protease</keyword>
<evidence type="ECO:0000313" key="6">
    <source>
        <dbReference type="Proteomes" id="UP000190973"/>
    </source>
</evidence>
<dbReference type="PANTHER" id="PTHR30217:SF6">
    <property type="entry name" value="TRNA HYDROXYLATION PROTEIN P"/>
    <property type="match status" value="1"/>
</dbReference>
<evidence type="ECO:0000256" key="3">
    <source>
        <dbReference type="ARBA" id="ARBA00038374"/>
    </source>
</evidence>
<gene>
    <name evidence="5" type="primary">ydcP_3</name>
    <name evidence="5" type="ORF">CLBCK_45850</name>
</gene>
<proteinExistence type="inferred from homology"/>
<dbReference type="InterPro" id="IPR032525">
    <property type="entry name" value="Peptidase_U32_C"/>
</dbReference>
<protein>
    <submittedName>
        <fullName evidence="5">Putative protease YdcP</fullName>
        <ecNumber evidence="5">3.4.-.-</ecNumber>
    </submittedName>
</protein>
<evidence type="ECO:0000256" key="1">
    <source>
        <dbReference type="ARBA" id="ARBA00022670"/>
    </source>
</evidence>
<dbReference type="AlphaFoldDB" id="A0A1S8RNX9"/>
<dbReference type="GO" id="GO:0006508">
    <property type="term" value="P:proteolysis"/>
    <property type="evidence" value="ECO:0007669"/>
    <property type="project" value="UniProtKB-KW"/>
</dbReference>
<dbReference type="GO" id="GO:0008233">
    <property type="term" value="F:peptidase activity"/>
    <property type="evidence" value="ECO:0007669"/>
    <property type="project" value="UniProtKB-KW"/>
</dbReference>
<dbReference type="RefSeq" id="WP_039773724.1">
    <property type="nucleotide sequence ID" value="NZ_JABTAE010000001.1"/>
</dbReference>
<comment type="similarity">
    <text evidence="3">Belongs to the peptidase U32 family.</text>
</comment>
<dbReference type="EC" id="3.4.-.-" evidence="5"/>
<dbReference type="EMBL" id="LZZI01000152">
    <property type="protein sequence ID" value="OOM54937.1"/>
    <property type="molecule type" value="Genomic_DNA"/>
</dbReference>
<dbReference type="Gene3D" id="2.40.30.10">
    <property type="entry name" value="Translation factors"/>
    <property type="match status" value="1"/>
</dbReference>
<name>A0A1S8RNX9_CLOBE</name>
<accession>A0A1S8RNX9</accession>
<evidence type="ECO:0000256" key="2">
    <source>
        <dbReference type="ARBA" id="ARBA00022801"/>
    </source>
</evidence>
<evidence type="ECO:0000259" key="4">
    <source>
        <dbReference type="Pfam" id="PF16325"/>
    </source>
</evidence>
<dbReference type="Proteomes" id="UP000190973">
    <property type="component" value="Unassembled WGS sequence"/>
</dbReference>
<reference evidence="5 6" key="1">
    <citation type="submission" date="2016-05" db="EMBL/GenBank/DDBJ databases">
        <title>Microbial solvent formation.</title>
        <authorList>
            <person name="Poehlein A."/>
            <person name="Montoya Solano J.D."/>
            <person name="Flitsch S."/>
            <person name="Krabben P."/>
            <person name="Duerre P."/>
            <person name="Daniel R."/>
        </authorList>
    </citation>
    <scope>NUCLEOTIDE SEQUENCE [LARGE SCALE GENOMIC DNA]</scope>
    <source>
        <strain evidence="5 6">DSM 53</strain>
    </source>
</reference>
<keyword evidence="2 5" id="KW-0378">Hydrolase</keyword>
<dbReference type="Pfam" id="PF01136">
    <property type="entry name" value="Peptidase_U32"/>
    <property type="match status" value="1"/>
</dbReference>
<dbReference type="InterPro" id="IPR001539">
    <property type="entry name" value="Peptidase_U32"/>
</dbReference>
<comment type="caution">
    <text evidence="5">The sequence shown here is derived from an EMBL/GenBank/DDBJ whole genome shotgun (WGS) entry which is preliminary data.</text>
</comment>
<dbReference type="Pfam" id="PF16325">
    <property type="entry name" value="Peptidase_U32_C"/>
    <property type="match status" value="1"/>
</dbReference>
<sequence length="407" mass="46415">MNKPELLAPAGNLEKLKTAINFGADAVYLGGSKLNLRASADNFTIEELKEGLEYAHSRGRKVHVTLNIIPHNDDLVGIEEYIAELYEIGVDAVLIADPGIFSIARAVAPDLEIHLSTQASNLNYKSALFWHKAGVKRIVAAREMSLEELKTMRKELPETCDIEAFVHGAMCMGISGKCLLSNYITGRDSNRGTCTQPCRFKYHLYEEKEQGNYDKVNESDNGMYFMNSKDLCMIEHVPELIEAGINSLKIEGRMKSAYYVASVVKAYRQAIDKYIEDPKNYKYDPRWMKELEKPSHRPYTTGFYFDEEVRQNYETSAYIHNYDMVGIVKDYNREMHIATIQQRNKVYNGDFVEVLAILGENKLIKLEDMRKENGEIIESANRPQMIFTVKCNNELKTGDILVKSKEV</sequence>
<dbReference type="PROSITE" id="PS01276">
    <property type="entry name" value="PEPTIDASE_U32"/>
    <property type="match status" value="1"/>
</dbReference>
<organism evidence="5 6">
    <name type="scientific">Clostridium beijerinckii</name>
    <name type="common">Clostridium MP</name>
    <dbReference type="NCBI Taxonomy" id="1520"/>
    <lineage>
        <taxon>Bacteria</taxon>
        <taxon>Bacillati</taxon>
        <taxon>Bacillota</taxon>
        <taxon>Clostridia</taxon>
        <taxon>Eubacteriales</taxon>
        <taxon>Clostridiaceae</taxon>
        <taxon>Clostridium</taxon>
    </lineage>
</organism>
<dbReference type="PANTHER" id="PTHR30217">
    <property type="entry name" value="PEPTIDASE U32 FAMILY"/>
    <property type="match status" value="1"/>
</dbReference>
<feature type="domain" description="Peptidase family U32 C-terminal" evidence="4">
    <location>
        <begin position="321"/>
        <end position="401"/>
    </location>
</feature>
<dbReference type="InterPro" id="IPR051454">
    <property type="entry name" value="RNA/ubiquinone_mod_enzymes"/>
</dbReference>